<dbReference type="InterPro" id="IPR000542">
    <property type="entry name" value="Carn_acyl_trans"/>
</dbReference>
<comment type="similarity">
    <text evidence="1">Belongs to the carnitine/choline acetyltransferase family.</text>
</comment>
<dbReference type="AlphaFoldDB" id="A0A7R8X7W2"/>
<feature type="domain" description="Choline/carnitine acyltransferase" evidence="9">
    <location>
        <begin position="1"/>
        <end position="356"/>
    </location>
</feature>
<dbReference type="OrthoDB" id="240216at2759"/>
<feature type="domain" description="Choline/carnitine acyltransferase" evidence="9">
    <location>
        <begin position="453"/>
        <end position="507"/>
    </location>
</feature>
<dbReference type="Gene3D" id="3.30.559.70">
    <property type="entry name" value="Choline/Carnitine o-acyltransferase, domain 2"/>
    <property type="match status" value="1"/>
</dbReference>
<evidence type="ECO:0000259" key="9">
    <source>
        <dbReference type="Pfam" id="PF00755"/>
    </source>
</evidence>
<evidence type="ECO:0000256" key="6">
    <source>
        <dbReference type="ARBA" id="ARBA00040495"/>
    </source>
</evidence>
<feature type="active site" description="Proton acceptor" evidence="7">
    <location>
        <position position="243"/>
    </location>
</feature>
<dbReference type="EMBL" id="LR899825">
    <property type="protein sequence ID" value="CAD7242723.1"/>
    <property type="molecule type" value="Genomic_DNA"/>
</dbReference>
<keyword evidence="3" id="KW-0530">Neurotransmitter biosynthesis</keyword>
<protein>
    <recommendedName>
        <fullName evidence="6">Choline O-acetyltransferase</fullName>
        <ecNumber evidence="5">2.3.1.6</ecNumber>
    </recommendedName>
</protein>
<keyword evidence="2" id="KW-0808">Transferase</keyword>
<dbReference type="Pfam" id="PF00755">
    <property type="entry name" value="Carn_acyltransf"/>
    <property type="match status" value="3"/>
</dbReference>
<evidence type="ECO:0000256" key="3">
    <source>
        <dbReference type="ARBA" id="ARBA00022979"/>
    </source>
</evidence>
<name>A0A7R8X7W2_9CRUS</name>
<keyword evidence="11" id="KW-1185">Reference proteome</keyword>
<evidence type="ECO:0000256" key="7">
    <source>
        <dbReference type="PIRSR" id="PIRSR600542-1"/>
    </source>
</evidence>
<organism evidence="10">
    <name type="scientific">Darwinula stevensoni</name>
    <dbReference type="NCBI Taxonomy" id="69355"/>
    <lineage>
        <taxon>Eukaryota</taxon>
        <taxon>Metazoa</taxon>
        <taxon>Ecdysozoa</taxon>
        <taxon>Arthropoda</taxon>
        <taxon>Crustacea</taxon>
        <taxon>Oligostraca</taxon>
        <taxon>Ostracoda</taxon>
        <taxon>Podocopa</taxon>
        <taxon>Podocopida</taxon>
        <taxon>Darwinulocopina</taxon>
        <taxon>Darwinuloidea</taxon>
        <taxon>Darwinulidae</taxon>
        <taxon>Darwinula</taxon>
    </lineage>
</organism>
<dbReference type="GO" id="GO:0043005">
    <property type="term" value="C:neuron projection"/>
    <property type="evidence" value="ECO:0007669"/>
    <property type="project" value="TreeGrafter"/>
</dbReference>
<accession>A0A7R8X7W2</accession>
<dbReference type="EC" id="2.3.1.6" evidence="5"/>
<dbReference type="GO" id="GO:0008292">
    <property type="term" value="P:acetylcholine biosynthetic process"/>
    <property type="evidence" value="ECO:0007669"/>
    <property type="project" value="TreeGrafter"/>
</dbReference>
<evidence type="ECO:0000256" key="1">
    <source>
        <dbReference type="ARBA" id="ARBA00005232"/>
    </source>
</evidence>
<dbReference type="Gene3D" id="3.30.559.10">
    <property type="entry name" value="Chloramphenicol acetyltransferase-like domain"/>
    <property type="match status" value="1"/>
</dbReference>
<dbReference type="InterPro" id="IPR039551">
    <property type="entry name" value="Cho/carn_acyl_trans"/>
</dbReference>
<dbReference type="GO" id="GO:0005737">
    <property type="term" value="C:cytoplasm"/>
    <property type="evidence" value="ECO:0007669"/>
    <property type="project" value="TreeGrafter"/>
</dbReference>
<evidence type="ECO:0000256" key="5">
    <source>
        <dbReference type="ARBA" id="ARBA00039091"/>
    </source>
</evidence>
<dbReference type="InterPro" id="IPR023213">
    <property type="entry name" value="CAT-like_dom_sf"/>
</dbReference>
<dbReference type="SUPFAM" id="SSF52777">
    <property type="entry name" value="CoA-dependent acyltransferases"/>
    <property type="match status" value="2"/>
</dbReference>
<sequence>MYLRNPVPLPVNSNPGMVFPRRPGDGPRDGPRDTVDHAARFIRRLLDYKEILDRRELPLERATCREKGQPLCMDQYYRVFTTYRIPGRDLDVQRSTFTDEPPESEHIIVASRNQFFSLNVKIGGEKAGIEGISEALMRIIRESQEDPDPDPPVGILTTRSRPEWAADREKLIPENEEALELIETCLFVVCFDAIPPGIRDDVNAAEQMLHGSGSTVNSGNRWFDKTAQFVFTSDGVWGLCYEHSAAEGIAVVNVLEDTIAALEDGYRPSDGWNSDSPRFLPPQRIRWRLHDDLKKAIEIASLEMDRSVQRRVPLVSNTDVKIFRYEGYGKEFAKQQKTSPDAFIQLALQLAYYRLVYEVNISCSRVQMCQCCVLDRLHGHLVFTYESASTRRFRYGRVDNIRASTWEALEFAKSMQPDSTFSVRISLFFPLDEIIDPRDRHSFSHRGKTCIPSQIPTKMESFMLYGPVVEDGYGTSYNPRPNDIVFCISSFKSCSKTSSERFQCALKDALDDIRLLLGSD</sequence>
<dbReference type="EMBL" id="CAJPEV010000308">
    <property type="protein sequence ID" value="CAG0883780.1"/>
    <property type="molecule type" value="Genomic_DNA"/>
</dbReference>
<dbReference type="GO" id="GO:0007274">
    <property type="term" value="P:neuromuscular synaptic transmission"/>
    <property type="evidence" value="ECO:0007669"/>
    <property type="project" value="TreeGrafter"/>
</dbReference>
<evidence type="ECO:0000313" key="11">
    <source>
        <dbReference type="Proteomes" id="UP000677054"/>
    </source>
</evidence>
<evidence type="ECO:0000256" key="2">
    <source>
        <dbReference type="ARBA" id="ARBA00022679"/>
    </source>
</evidence>
<feature type="compositionally biased region" description="Basic and acidic residues" evidence="8">
    <location>
        <begin position="22"/>
        <end position="33"/>
    </location>
</feature>
<evidence type="ECO:0000256" key="8">
    <source>
        <dbReference type="SAM" id="MobiDB-lite"/>
    </source>
</evidence>
<keyword evidence="4" id="KW-0012">Acyltransferase</keyword>
<dbReference type="GO" id="GO:0004102">
    <property type="term" value="F:choline O-acetyltransferase activity"/>
    <property type="evidence" value="ECO:0007669"/>
    <property type="project" value="UniProtKB-EC"/>
</dbReference>
<evidence type="ECO:0000313" key="10">
    <source>
        <dbReference type="EMBL" id="CAD7242723.1"/>
    </source>
</evidence>
<gene>
    <name evidence="10" type="ORF">DSTB1V02_LOCUS2675</name>
</gene>
<feature type="domain" description="Choline/carnitine acyltransferase" evidence="9">
    <location>
        <begin position="366"/>
        <end position="428"/>
    </location>
</feature>
<proteinExistence type="inferred from homology"/>
<dbReference type="PANTHER" id="PTHR22589">
    <property type="entry name" value="CARNITINE O-ACYLTRANSFERASE"/>
    <property type="match status" value="1"/>
</dbReference>
<dbReference type="Proteomes" id="UP000677054">
    <property type="component" value="Unassembled WGS sequence"/>
</dbReference>
<dbReference type="GO" id="GO:0045202">
    <property type="term" value="C:synapse"/>
    <property type="evidence" value="ECO:0007669"/>
    <property type="project" value="GOC"/>
</dbReference>
<reference evidence="10" key="1">
    <citation type="submission" date="2020-11" db="EMBL/GenBank/DDBJ databases">
        <authorList>
            <person name="Tran Van P."/>
        </authorList>
    </citation>
    <scope>NUCLEOTIDE SEQUENCE</scope>
</reference>
<dbReference type="PANTHER" id="PTHR22589:SF14">
    <property type="entry name" value="CHOLINE O-ACETYLTRANSFERASE"/>
    <property type="match status" value="1"/>
</dbReference>
<dbReference type="InterPro" id="IPR042231">
    <property type="entry name" value="Cho/carn_acyl_trans_2"/>
</dbReference>
<feature type="region of interest" description="Disordered" evidence="8">
    <location>
        <begin position="1"/>
        <end position="33"/>
    </location>
</feature>
<evidence type="ECO:0000256" key="4">
    <source>
        <dbReference type="ARBA" id="ARBA00023315"/>
    </source>
</evidence>